<keyword evidence="1" id="KW-0472">Membrane</keyword>
<accession>A0ABQ5GST2</accession>
<feature type="non-terminal residue" evidence="2">
    <location>
        <position position="1"/>
    </location>
</feature>
<evidence type="ECO:0008006" key="4">
    <source>
        <dbReference type="Google" id="ProtNLM"/>
    </source>
</evidence>
<keyword evidence="1" id="KW-0812">Transmembrane</keyword>
<gene>
    <name evidence="2" type="ORF">Tco_1045451</name>
</gene>
<reference evidence="2" key="2">
    <citation type="submission" date="2022-01" db="EMBL/GenBank/DDBJ databases">
        <authorList>
            <person name="Yamashiro T."/>
            <person name="Shiraishi A."/>
            <person name="Satake H."/>
            <person name="Nakayama K."/>
        </authorList>
    </citation>
    <scope>NUCLEOTIDE SEQUENCE</scope>
</reference>
<feature type="transmembrane region" description="Helical" evidence="1">
    <location>
        <begin position="34"/>
        <end position="57"/>
    </location>
</feature>
<keyword evidence="3" id="KW-1185">Reference proteome</keyword>
<protein>
    <recommendedName>
        <fullName evidence="4">NADH dehydrogenase subunit 1</fullName>
    </recommendedName>
</protein>
<feature type="transmembrane region" description="Helical" evidence="1">
    <location>
        <begin position="78"/>
        <end position="102"/>
    </location>
</feature>
<dbReference type="EMBL" id="BQNB010018829">
    <property type="protein sequence ID" value="GJT78726.1"/>
    <property type="molecule type" value="Genomic_DNA"/>
</dbReference>
<keyword evidence="1" id="KW-1133">Transmembrane helix</keyword>
<evidence type="ECO:0000256" key="1">
    <source>
        <dbReference type="SAM" id="Phobius"/>
    </source>
</evidence>
<reference evidence="2" key="1">
    <citation type="journal article" date="2022" name="Int. J. Mol. Sci.">
        <title>Draft Genome of Tanacetum Coccineum: Genomic Comparison of Closely Related Tanacetum-Family Plants.</title>
        <authorList>
            <person name="Yamashiro T."/>
            <person name="Shiraishi A."/>
            <person name="Nakayama K."/>
            <person name="Satake H."/>
        </authorList>
    </citation>
    <scope>NUCLEOTIDE SEQUENCE</scope>
</reference>
<proteinExistence type="predicted"/>
<evidence type="ECO:0000313" key="2">
    <source>
        <dbReference type="EMBL" id="GJT78726.1"/>
    </source>
</evidence>
<dbReference type="Proteomes" id="UP001151760">
    <property type="component" value="Unassembled WGS sequence"/>
</dbReference>
<sequence length="129" mass="13664">LPADRLVSAGSTMILLVVYLPAGCFVFAGAADSVYLLVGILLLVDSFMLIGFVYAAYTSIYAAELVCAGSIMFLLADLFLLVVTCFCCLNLVFAVLSLILLAGWSLPLVTSFLLVVSNPAGVTLYLLPE</sequence>
<comment type="caution">
    <text evidence="2">The sequence shown here is derived from an EMBL/GenBank/DDBJ whole genome shotgun (WGS) entry which is preliminary data.</text>
</comment>
<feature type="transmembrane region" description="Helical" evidence="1">
    <location>
        <begin position="7"/>
        <end position="28"/>
    </location>
</feature>
<evidence type="ECO:0000313" key="3">
    <source>
        <dbReference type="Proteomes" id="UP001151760"/>
    </source>
</evidence>
<name>A0ABQ5GST2_9ASTR</name>
<organism evidence="2 3">
    <name type="scientific">Tanacetum coccineum</name>
    <dbReference type="NCBI Taxonomy" id="301880"/>
    <lineage>
        <taxon>Eukaryota</taxon>
        <taxon>Viridiplantae</taxon>
        <taxon>Streptophyta</taxon>
        <taxon>Embryophyta</taxon>
        <taxon>Tracheophyta</taxon>
        <taxon>Spermatophyta</taxon>
        <taxon>Magnoliopsida</taxon>
        <taxon>eudicotyledons</taxon>
        <taxon>Gunneridae</taxon>
        <taxon>Pentapetalae</taxon>
        <taxon>asterids</taxon>
        <taxon>campanulids</taxon>
        <taxon>Asterales</taxon>
        <taxon>Asteraceae</taxon>
        <taxon>Asteroideae</taxon>
        <taxon>Anthemideae</taxon>
        <taxon>Anthemidinae</taxon>
        <taxon>Tanacetum</taxon>
    </lineage>
</organism>